<feature type="chain" id="PRO_5037656386" description="Peptidase M15A C-terminal domain-containing protein" evidence="2">
    <location>
        <begin position="36"/>
        <end position="372"/>
    </location>
</feature>
<evidence type="ECO:0000259" key="3">
    <source>
        <dbReference type="Pfam" id="PF08291"/>
    </source>
</evidence>
<dbReference type="RefSeq" id="WP_244640040.1">
    <property type="nucleotide sequence ID" value="NZ_BMJJ01000004.1"/>
</dbReference>
<dbReference type="InterPro" id="IPR009045">
    <property type="entry name" value="Zn_M74/Hedgehog-like"/>
</dbReference>
<sequence length="372" mass="37894">MTTSTIRFRVPSTRRSTALAVVVSLAPLWSGCVSAVDESTAFGFNGTAPTETAAAPGTEKPAGTEGDAAEATDTAEAQNAADPAAGADKVADASVSAPPSSATTSAASAGPALAAADAPSTSGPLINADRAPVAAYAGASVGAVSEGGSVAKAGAPKANTTLFASLFAQSEAKTPVRNADSGKSRRVILKPEGAPAPVAGDVTTLASLPGVKSRASLFEIGQRASADYDADILDEASGDQDSYQLASLGGMARLAPSGLMVQRPDVQTNCFDSKLVAMLRAVETRFNTKVVVTSGYRSPTHNRAVRGAKASMHMSCKAADILVPGADKLQVANFVRSLPGRGGVGTYCHTSAIHVDTGRERDWSWTCRRRRT</sequence>
<evidence type="ECO:0000313" key="5">
    <source>
        <dbReference type="Proteomes" id="UP000613160"/>
    </source>
</evidence>
<organism evidence="4 5">
    <name type="scientific">Aureimonas glaciei</name>
    <dbReference type="NCBI Taxonomy" id="1776957"/>
    <lineage>
        <taxon>Bacteria</taxon>
        <taxon>Pseudomonadati</taxon>
        <taxon>Pseudomonadota</taxon>
        <taxon>Alphaproteobacteria</taxon>
        <taxon>Hyphomicrobiales</taxon>
        <taxon>Aurantimonadaceae</taxon>
        <taxon>Aureimonas</taxon>
    </lineage>
</organism>
<feature type="signal peptide" evidence="2">
    <location>
        <begin position="1"/>
        <end position="35"/>
    </location>
</feature>
<dbReference type="AlphaFoldDB" id="A0A916XX06"/>
<evidence type="ECO:0000256" key="1">
    <source>
        <dbReference type="SAM" id="MobiDB-lite"/>
    </source>
</evidence>
<reference evidence="4" key="2">
    <citation type="submission" date="2020-09" db="EMBL/GenBank/DDBJ databases">
        <authorList>
            <person name="Sun Q."/>
            <person name="Zhou Y."/>
        </authorList>
    </citation>
    <scope>NUCLEOTIDE SEQUENCE</scope>
    <source>
        <strain evidence="4">CGMCC 1.15493</strain>
    </source>
</reference>
<evidence type="ECO:0000256" key="2">
    <source>
        <dbReference type="SAM" id="SignalP"/>
    </source>
</evidence>
<keyword evidence="5" id="KW-1185">Reference proteome</keyword>
<dbReference type="InterPro" id="IPR013230">
    <property type="entry name" value="Peptidase_M15A_C"/>
</dbReference>
<proteinExistence type="predicted"/>
<dbReference type="Gene3D" id="3.30.1380.10">
    <property type="match status" value="1"/>
</dbReference>
<feature type="domain" description="Peptidase M15A C-terminal" evidence="3">
    <location>
        <begin position="253"/>
        <end position="356"/>
    </location>
</feature>
<evidence type="ECO:0000313" key="4">
    <source>
        <dbReference type="EMBL" id="GGD18619.1"/>
    </source>
</evidence>
<reference evidence="4" key="1">
    <citation type="journal article" date="2014" name="Int. J. Syst. Evol. Microbiol.">
        <title>Complete genome sequence of Corynebacterium casei LMG S-19264T (=DSM 44701T), isolated from a smear-ripened cheese.</title>
        <authorList>
            <consortium name="US DOE Joint Genome Institute (JGI-PGF)"/>
            <person name="Walter F."/>
            <person name="Albersmeier A."/>
            <person name="Kalinowski J."/>
            <person name="Ruckert C."/>
        </authorList>
    </citation>
    <scope>NUCLEOTIDE SEQUENCE</scope>
    <source>
        <strain evidence="4">CGMCC 1.15493</strain>
    </source>
</reference>
<dbReference type="Pfam" id="PF08291">
    <property type="entry name" value="Peptidase_M15_3"/>
    <property type="match status" value="1"/>
</dbReference>
<feature type="region of interest" description="Disordered" evidence="1">
    <location>
        <begin position="47"/>
        <end position="108"/>
    </location>
</feature>
<keyword evidence="2" id="KW-0732">Signal</keyword>
<dbReference type="PROSITE" id="PS51257">
    <property type="entry name" value="PROKAR_LIPOPROTEIN"/>
    <property type="match status" value="1"/>
</dbReference>
<comment type="caution">
    <text evidence="4">The sequence shown here is derived from an EMBL/GenBank/DDBJ whole genome shotgun (WGS) entry which is preliminary data.</text>
</comment>
<accession>A0A916XX06</accession>
<name>A0A916XX06_9HYPH</name>
<gene>
    <name evidence="4" type="ORF">GCM10011335_21880</name>
</gene>
<dbReference type="EMBL" id="BMJJ01000004">
    <property type="protein sequence ID" value="GGD18619.1"/>
    <property type="molecule type" value="Genomic_DNA"/>
</dbReference>
<dbReference type="SUPFAM" id="SSF55166">
    <property type="entry name" value="Hedgehog/DD-peptidase"/>
    <property type="match status" value="1"/>
</dbReference>
<protein>
    <recommendedName>
        <fullName evidence="3">Peptidase M15A C-terminal domain-containing protein</fullName>
    </recommendedName>
</protein>
<dbReference type="Proteomes" id="UP000613160">
    <property type="component" value="Unassembled WGS sequence"/>
</dbReference>